<keyword evidence="2" id="KW-0472">Membrane</keyword>
<sequence>MRGLFDGVERWGWEFAPLPEFTWAPEPPPEWREPAEVAAAWRSRRRRMRQVPWMSAGIGAVTWGGWALPLPSTADVVLSAWLVVGLAAVLVRQVAVPRSRVRAAARERDFRFDLFRHRTGEWRDRMAARELVLRAREVAKEWLPLRPTVTAARVEVFGGTGDGWASLVTTVGSSLLRAGGSILVVDLSERRVGDDLVVLAGAAGLPVSAVALSRDDGTLLRGLDVAEVAEVVAGAVATMRSGADTADLRVVDASILTVVADCLEAPVTFTRLAAALRVVRGHYDAESPLTRAEARRLTSRIDTVGSTDRVVNALQTLTTLVELLAAEGPPGEPVTWSGPGLTVLATEGPHPVRKDFLDRVLFERVLHAVRVRPRRTGRDVVFIAGADRIGPAAVEDLARQARRCGVRLVLMLEHLRGDVTRLLGGADSATILMRLGNHEEAKVAAEFIGREHTFEISQITRQVGQGFTEGYSDAAGTQSSASHNEGTHHSRPDRARWFDRKAGNSGSSGGTTTSRSGTWQHTVNYSIADSDSTTTTGSRVYEFAVEPTQLQGLPPTAFILVEHNGGGQRRIALADCNPGIVLLPRVIGGSRSGEGVRSA</sequence>
<keyword evidence="2" id="KW-0812">Transmembrane</keyword>
<feature type="compositionally biased region" description="Basic and acidic residues" evidence="1">
    <location>
        <begin position="485"/>
        <end position="502"/>
    </location>
</feature>
<dbReference type="EMBL" id="JBHSQO010000021">
    <property type="protein sequence ID" value="MFC6091763.1"/>
    <property type="molecule type" value="Genomic_DNA"/>
</dbReference>
<reference evidence="4" key="1">
    <citation type="journal article" date="2019" name="Int. J. Syst. Evol. Microbiol.">
        <title>The Global Catalogue of Microorganisms (GCM) 10K type strain sequencing project: providing services to taxonomists for standard genome sequencing and annotation.</title>
        <authorList>
            <consortium name="The Broad Institute Genomics Platform"/>
            <consortium name="The Broad Institute Genome Sequencing Center for Infectious Disease"/>
            <person name="Wu L."/>
            <person name="Ma J."/>
        </authorList>
    </citation>
    <scope>NUCLEOTIDE SEQUENCE [LARGE SCALE GENOMIC DNA]</scope>
    <source>
        <strain evidence="4">CGMCC 4.7246</strain>
    </source>
</reference>
<gene>
    <name evidence="3" type="ORF">ACFP3R_21050</name>
</gene>
<organism evidence="3 4">
    <name type="scientific">Saccharothrix lopnurensis</name>
    <dbReference type="NCBI Taxonomy" id="1670621"/>
    <lineage>
        <taxon>Bacteria</taxon>
        <taxon>Bacillati</taxon>
        <taxon>Actinomycetota</taxon>
        <taxon>Actinomycetes</taxon>
        <taxon>Pseudonocardiales</taxon>
        <taxon>Pseudonocardiaceae</taxon>
        <taxon>Saccharothrix</taxon>
    </lineage>
</organism>
<dbReference type="Proteomes" id="UP001596220">
    <property type="component" value="Unassembled WGS sequence"/>
</dbReference>
<accession>A0ABW1P8S7</accession>
<protein>
    <recommendedName>
        <fullName evidence="5">Type VII secretion protein EccE</fullName>
    </recommendedName>
</protein>
<evidence type="ECO:0000313" key="4">
    <source>
        <dbReference type="Proteomes" id="UP001596220"/>
    </source>
</evidence>
<feature type="compositionally biased region" description="Polar residues" evidence="1">
    <location>
        <begin position="475"/>
        <end position="484"/>
    </location>
</feature>
<evidence type="ECO:0000256" key="2">
    <source>
        <dbReference type="SAM" id="Phobius"/>
    </source>
</evidence>
<feature type="region of interest" description="Disordered" evidence="1">
    <location>
        <begin position="469"/>
        <end position="517"/>
    </location>
</feature>
<evidence type="ECO:0000313" key="3">
    <source>
        <dbReference type="EMBL" id="MFC6091763.1"/>
    </source>
</evidence>
<comment type="caution">
    <text evidence="3">The sequence shown here is derived from an EMBL/GenBank/DDBJ whole genome shotgun (WGS) entry which is preliminary data.</text>
</comment>
<keyword evidence="2" id="KW-1133">Transmembrane helix</keyword>
<feature type="transmembrane region" description="Helical" evidence="2">
    <location>
        <begin position="51"/>
        <end position="70"/>
    </location>
</feature>
<feature type="transmembrane region" description="Helical" evidence="2">
    <location>
        <begin position="76"/>
        <end position="96"/>
    </location>
</feature>
<dbReference type="RefSeq" id="WP_380638065.1">
    <property type="nucleotide sequence ID" value="NZ_JBHSQO010000021.1"/>
</dbReference>
<evidence type="ECO:0008006" key="5">
    <source>
        <dbReference type="Google" id="ProtNLM"/>
    </source>
</evidence>
<proteinExistence type="predicted"/>
<keyword evidence="4" id="KW-1185">Reference proteome</keyword>
<name>A0ABW1P8S7_9PSEU</name>
<evidence type="ECO:0000256" key="1">
    <source>
        <dbReference type="SAM" id="MobiDB-lite"/>
    </source>
</evidence>